<comment type="caution">
    <text evidence="1">The sequence shown here is derived from an EMBL/GenBank/DDBJ whole genome shotgun (WGS) entry which is preliminary data.</text>
</comment>
<gene>
    <name evidence="1" type="ORF">LCGC14_1688100</name>
</gene>
<feature type="non-terminal residue" evidence="1">
    <location>
        <position position="1"/>
    </location>
</feature>
<dbReference type="EMBL" id="LAZR01014723">
    <property type="protein sequence ID" value="KKM16217.1"/>
    <property type="molecule type" value="Genomic_DNA"/>
</dbReference>
<name>A0A0F9HM30_9ZZZZ</name>
<sequence>VIRNELKRIEPVVKDGGFIPSCDHAIPSDVSWADFLDYSRLLAEMTGWL</sequence>
<accession>A0A0F9HM30</accession>
<dbReference type="AlphaFoldDB" id="A0A0F9HM30"/>
<evidence type="ECO:0008006" key="2">
    <source>
        <dbReference type="Google" id="ProtNLM"/>
    </source>
</evidence>
<reference evidence="1" key="1">
    <citation type="journal article" date="2015" name="Nature">
        <title>Complex archaea that bridge the gap between prokaryotes and eukaryotes.</title>
        <authorList>
            <person name="Spang A."/>
            <person name="Saw J.H."/>
            <person name="Jorgensen S.L."/>
            <person name="Zaremba-Niedzwiedzka K."/>
            <person name="Martijn J."/>
            <person name="Lind A.E."/>
            <person name="van Eijk R."/>
            <person name="Schleper C."/>
            <person name="Guy L."/>
            <person name="Ettema T.J."/>
        </authorList>
    </citation>
    <scope>NUCLEOTIDE SEQUENCE</scope>
</reference>
<organism evidence="1">
    <name type="scientific">marine sediment metagenome</name>
    <dbReference type="NCBI Taxonomy" id="412755"/>
    <lineage>
        <taxon>unclassified sequences</taxon>
        <taxon>metagenomes</taxon>
        <taxon>ecological metagenomes</taxon>
    </lineage>
</organism>
<evidence type="ECO:0000313" key="1">
    <source>
        <dbReference type="EMBL" id="KKM16217.1"/>
    </source>
</evidence>
<protein>
    <recommendedName>
        <fullName evidence="2">Uroporphyrinogen decarboxylase (URO-D) domain-containing protein</fullName>
    </recommendedName>
</protein>
<proteinExistence type="predicted"/>